<name>A0A448WQY0_9PLAT</name>
<gene>
    <name evidence="2" type="ORF">PXEA_LOCUS11398</name>
</gene>
<dbReference type="Proteomes" id="UP000784294">
    <property type="component" value="Unassembled WGS sequence"/>
</dbReference>
<accession>A0A448WQY0</accession>
<evidence type="ECO:0000313" key="3">
    <source>
        <dbReference type="Proteomes" id="UP000784294"/>
    </source>
</evidence>
<protein>
    <submittedName>
        <fullName evidence="2">Uncharacterized protein</fullName>
    </submittedName>
</protein>
<feature type="region of interest" description="Disordered" evidence="1">
    <location>
        <begin position="29"/>
        <end position="125"/>
    </location>
</feature>
<evidence type="ECO:0000313" key="2">
    <source>
        <dbReference type="EMBL" id="VEL17958.1"/>
    </source>
</evidence>
<dbReference type="AlphaFoldDB" id="A0A448WQY0"/>
<feature type="compositionally biased region" description="Basic and acidic residues" evidence="1">
    <location>
        <begin position="61"/>
        <end position="101"/>
    </location>
</feature>
<dbReference type="EMBL" id="CAAALY010034992">
    <property type="protein sequence ID" value="VEL17958.1"/>
    <property type="molecule type" value="Genomic_DNA"/>
</dbReference>
<sequence length="231" mass="26215">MDASFTNQLAYNASYSISQGGLDRFSIRSVEKKSSHRARHEAYDKKNGIEDKKFKGLKPTLKREEITKNEEEKAVRQYAETEEKGKEYEERRGKEELAVGEKEEENDYEQGQGQKRKEDEDEEVQTKIKETKIGEAKAGGVQRPSKKKKVMMVLAEGQLDTESTNISQELSEASALILSGQFLKNPLVCEKVVARHQGEANSEIPAWSKHETRSYVSKGQFPPPELVMSML</sequence>
<keyword evidence="3" id="KW-1185">Reference proteome</keyword>
<evidence type="ECO:0000256" key="1">
    <source>
        <dbReference type="SAM" id="MobiDB-lite"/>
    </source>
</evidence>
<feature type="compositionally biased region" description="Basic and acidic residues" evidence="1">
    <location>
        <begin position="40"/>
        <end position="54"/>
    </location>
</feature>
<organism evidence="2 3">
    <name type="scientific">Protopolystoma xenopodis</name>
    <dbReference type="NCBI Taxonomy" id="117903"/>
    <lineage>
        <taxon>Eukaryota</taxon>
        <taxon>Metazoa</taxon>
        <taxon>Spiralia</taxon>
        <taxon>Lophotrochozoa</taxon>
        <taxon>Platyhelminthes</taxon>
        <taxon>Monogenea</taxon>
        <taxon>Polyopisthocotylea</taxon>
        <taxon>Polystomatidea</taxon>
        <taxon>Polystomatidae</taxon>
        <taxon>Protopolystoma</taxon>
    </lineage>
</organism>
<reference evidence="2" key="1">
    <citation type="submission" date="2018-11" db="EMBL/GenBank/DDBJ databases">
        <authorList>
            <consortium name="Pathogen Informatics"/>
        </authorList>
    </citation>
    <scope>NUCLEOTIDE SEQUENCE</scope>
</reference>
<comment type="caution">
    <text evidence="2">The sequence shown here is derived from an EMBL/GenBank/DDBJ whole genome shotgun (WGS) entry which is preliminary data.</text>
</comment>
<proteinExistence type="predicted"/>